<dbReference type="PANTHER" id="PTHR31639:SF42">
    <property type="entry name" value="OS02G0160200 PROTEIN"/>
    <property type="match status" value="1"/>
</dbReference>
<dbReference type="AlphaFoldDB" id="A0AAN9E6C2"/>
<reference evidence="2 3" key="1">
    <citation type="submission" date="2024-01" db="EMBL/GenBank/DDBJ databases">
        <title>The genomes of 5 underutilized Papilionoideae crops provide insights into root nodulation and disease resistanc.</title>
        <authorList>
            <person name="Yuan L."/>
        </authorList>
    </citation>
    <scope>NUCLEOTIDE SEQUENCE [LARGE SCALE GENOMIC DNA]</scope>
    <source>
        <strain evidence="2">ZHUSHIDOU_FW_LH</strain>
        <tissue evidence="2">Leaf</tissue>
    </source>
</reference>
<dbReference type="InterPro" id="IPR001810">
    <property type="entry name" value="F-box_dom"/>
</dbReference>
<evidence type="ECO:0000313" key="2">
    <source>
        <dbReference type="EMBL" id="KAK7246042.1"/>
    </source>
</evidence>
<proteinExistence type="predicted"/>
<sequence length="287" mass="33695">MDRISILPEDILHNIMSRLNHREAVCTVVLSKSWRQTFSTFPYLVLHENHDAFIRSKQTNFFYDFVDNSLLRCYILHCIVMITTETTLSFSLMSTMLIGEIEIMEIEIDAPSLQNFYYCGPDLDWGAETKFKMDKCVNLNELSLAKLNITEGEWFLRHHLFPLMHTLELREVLCEALMSRKSKEKCFCSSSRDMNCWWDDYEEVNSTLSSSGFFKKILTVFSNNLKQFLFESLIMRSRHVKCWWHDLKEVKVTCSFGIDGKEITVDWKNFLYAFPNLTEGNVSFVLG</sequence>
<dbReference type="Proteomes" id="UP001372338">
    <property type="component" value="Unassembled WGS sequence"/>
</dbReference>
<comment type="caution">
    <text evidence="2">The sequence shown here is derived from an EMBL/GenBank/DDBJ whole genome shotgun (WGS) entry which is preliminary data.</text>
</comment>
<dbReference type="InterPro" id="IPR036047">
    <property type="entry name" value="F-box-like_dom_sf"/>
</dbReference>
<dbReference type="SUPFAM" id="SSF81383">
    <property type="entry name" value="F-box domain"/>
    <property type="match status" value="1"/>
</dbReference>
<feature type="domain" description="F-box" evidence="1">
    <location>
        <begin position="4"/>
        <end position="42"/>
    </location>
</feature>
<protein>
    <recommendedName>
        <fullName evidence="1">F-box domain-containing protein</fullName>
    </recommendedName>
</protein>
<keyword evidence="3" id="KW-1185">Reference proteome</keyword>
<dbReference type="EMBL" id="JAYWIO010000008">
    <property type="protein sequence ID" value="KAK7246042.1"/>
    <property type="molecule type" value="Genomic_DNA"/>
</dbReference>
<evidence type="ECO:0000259" key="1">
    <source>
        <dbReference type="Pfam" id="PF00646"/>
    </source>
</evidence>
<dbReference type="PANTHER" id="PTHR31639">
    <property type="entry name" value="F-BOX PROTEIN-LIKE"/>
    <property type="match status" value="1"/>
</dbReference>
<evidence type="ECO:0000313" key="3">
    <source>
        <dbReference type="Proteomes" id="UP001372338"/>
    </source>
</evidence>
<accession>A0AAN9E6C2</accession>
<organism evidence="2 3">
    <name type="scientific">Crotalaria pallida</name>
    <name type="common">Smooth rattlebox</name>
    <name type="synonym">Crotalaria striata</name>
    <dbReference type="NCBI Taxonomy" id="3830"/>
    <lineage>
        <taxon>Eukaryota</taxon>
        <taxon>Viridiplantae</taxon>
        <taxon>Streptophyta</taxon>
        <taxon>Embryophyta</taxon>
        <taxon>Tracheophyta</taxon>
        <taxon>Spermatophyta</taxon>
        <taxon>Magnoliopsida</taxon>
        <taxon>eudicotyledons</taxon>
        <taxon>Gunneridae</taxon>
        <taxon>Pentapetalae</taxon>
        <taxon>rosids</taxon>
        <taxon>fabids</taxon>
        <taxon>Fabales</taxon>
        <taxon>Fabaceae</taxon>
        <taxon>Papilionoideae</taxon>
        <taxon>50 kb inversion clade</taxon>
        <taxon>genistoids sensu lato</taxon>
        <taxon>core genistoids</taxon>
        <taxon>Crotalarieae</taxon>
        <taxon>Crotalaria</taxon>
    </lineage>
</organism>
<dbReference type="Pfam" id="PF00646">
    <property type="entry name" value="F-box"/>
    <property type="match status" value="1"/>
</dbReference>
<name>A0AAN9E6C2_CROPI</name>
<gene>
    <name evidence="2" type="ORF">RIF29_40899</name>
</gene>